<gene>
    <name evidence="2 4" type="primary">rbfA</name>
    <name evidence="4" type="ORF">CA12_41010</name>
</gene>
<dbReference type="AlphaFoldDB" id="A0A517PF18"/>
<evidence type="ECO:0000256" key="2">
    <source>
        <dbReference type="HAMAP-Rule" id="MF_00003"/>
    </source>
</evidence>
<dbReference type="Pfam" id="PF02033">
    <property type="entry name" value="RBFA"/>
    <property type="match status" value="1"/>
</dbReference>
<evidence type="ECO:0000313" key="5">
    <source>
        <dbReference type="Proteomes" id="UP000318741"/>
    </source>
</evidence>
<feature type="compositionally biased region" description="Low complexity" evidence="3">
    <location>
        <begin position="198"/>
        <end position="228"/>
    </location>
</feature>
<feature type="compositionally biased region" description="Polar residues" evidence="3">
    <location>
        <begin position="135"/>
        <end position="144"/>
    </location>
</feature>
<dbReference type="RefSeq" id="WP_165700894.1">
    <property type="nucleotide sequence ID" value="NZ_CP036265.1"/>
</dbReference>
<dbReference type="KEGG" id="acaf:CA12_41010"/>
<keyword evidence="1 2" id="KW-0690">Ribosome biogenesis</keyword>
<reference evidence="4 5" key="1">
    <citation type="submission" date="2019-02" db="EMBL/GenBank/DDBJ databases">
        <title>Deep-cultivation of Planctomycetes and their phenomic and genomic characterization uncovers novel biology.</title>
        <authorList>
            <person name="Wiegand S."/>
            <person name="Jogler M."/>
            <person name="Boedeker C."/>
            <person name="Pinto D."/>
            <person name="Vollmers J."/>
            <person name="Rivas-Marin E."/>
            <person name="Kohn T."/>
            <person name="Peeters S.H."/>
            <person name="Heuer A."/>
            <person name="Rast P."/>
            <person name="Oberbeckmann S."/>
            <person name="Bunk B."/>
            <person name="Jeske O."/>
            <person name="Meyerdierks A."/>
            <person name="Storesund J.E."/>
            <person name="Kallscheuer N."/>
            <person name="Luecker S."/>
            <person name="Lage O.M."/>
            <person name="Pohl T."/>
            <person name="Merkel B.J."/>
            <person name="Hornburger P."/>
            <person name="Mueller R.-W."/>
            <person name="Bruemmer F."/>
            <person name="Labrenz M."/>
            <person name="Spormann A.M."/>
            <person name="Op den Camp H."/>
            <person name="Overmann J."/>
            <person name="Amann R."/>
            <person name="Jetten M.S.M."/>
            <person name="Mascher T."/>
            <person name="Medema M.H."/>
            <person name="Devos D.P."/>
            <person name="Kaster A.-K."/>
            <person name="Ovreas L."/>
            <person name="Rohde M."/>
            <person name="Galperin M.Y."/>
            <person name="Jogler C."/>
        </authorList>
    </citation>
    <scope>NUCLEOTIDE SEQUENCE [LARGE SCALE GENOMIC DNA]</scope>
    <source>
        <strain evidence="4 5">CA12</strain>
    </source>
</reference>
<organism evidence="4 5">
    <name type="scientific">Alienimonas californiensis</name>
    <dbReference type="NCBI Taxonomy" id="2527989"/>
    <lineage>
        <taxon>Bacteria</taxon>
        <taxon>Pseudomonadati</taxon>
        <taxon>Planctomycetota</taxon>
        <taxon>Planctomycetia</taxon>
        <taxon>Planctomycetales</taxon>
        <taxon>Planctomycetaceae</taxon>
        <taxon>Alienimonas</taxon>
    </lineage>
</organism>
<protein>
    <recommendedName>
        <fullName evidence="2">Ribosome-binding factor A</fullName>
    </recommendedName>
</protein>
<dbReference type="InterPro" id="IPR000238">
    <property type="entry name" value="RbfA"/>
</dbReference>
<dbReference type="PANTHER" id="PTHR33515">
    <property type="entry name" value="RIBOSOME-BINDING FACTOR A, CHLOROPLASTIC-RELATED"/>
    <property type="match status" value="1"/>
</dbReference>
<dbReference type="NCBIfam" id="TIGR00082">
    <property type="entry name" value="rbfA"/>
    <property type="match status" value="1"/>
</dbReference>
<dbReference type="HAMAP" id="MF_00003">
    <property type="entry name" value="RbfA"/>
    <property type="match status" value="1"/>
</dbReference>
<dbReference type="GO" id="GO:0043024">
    <property type="term" value="F:ribosomal small subunit binding"/>
    <property type="evidence" value="ECO:0007669"/>
    <property type="project" value="TreeGrafter"/>
</dbReference>
<dbReference type="InterPro" id="IPR015946">
    <property type="entry name" value="KH_dom-like_a/b"/>
</dbReference>
<dbReference type="EMBL" id="CP036265">
    <property type="protein sequence ID" value="QDT17963.1"/>
    <property type="molecule type" value="Genomic_DNA"/>
</dbReference>
<comment type="subunit">
    <text evidence="2">Monomer. Binds 30S ribosomal subunits, but not 50S ribosomal subunits or 70S ribosomes.</text>
</comment>
<sequence>MAKSRKLAKLNRAIREVVSTQVLFNIRDPRVRGVTVLDADIAPDGRTAKVYVTVLGDEEAETRALEGLDSAKGFFQAKIAERLDTRYTPVLTFLADGGVKRSIEISRSLQQATGRSLAEPDPPAPEPFDFKQAANRPTDSGKTSDSGEDPDGAAGKPRDVFALPDPTSPMEPPPPPDRPDGEYTPPSPVARPPRADRPAGGARPASSEPGSPGTDSTGSDSPGSDSTEPGPPAP</sequence>
<feature type="region of interest" description="Disordered" evidence="3">
    <location>
        <begin position="110"/>
        <end position="234"/>
    </location>
</feature>
<evidence type="ECO:0000256" key="3">
    <source>
        <dbReference type="SAM" id="MobiDB-lite"/>
    </source>
</evidence>
<comment type="subcellular location">
    <subcellularLocation>
        <location evidence="2">Cytoplasm</location>
    </subcellularLocation>
</comment>
<accession>A0A517PF18</accession>
<dbReference type="InterPro" id="IPR023799">
    <property type="entry name" value="RbfA_dom_sf"/>
</dbReference>
<evidence type="ECO:0000313" key="4">
    <source>
        <dbReference type="EMBL" id="QDT17963.1"/>
    </source>
</evidence>
<keyword evidence="2" id="KW-0963">Cytoplasm</keyword>
<dbReference type="SUPFAM" id="SSF89919">
    <property type="entry name" value="Ribosome-binding factor A, RbfA"/>
    <property type="match status" value="1"/>
</dbReference>
<proteinExistence type="inferred from homology"/>
<comment type="function">
    <text evidence="2">One of several proteins that assist in the late maturation steps of the functional core of the 30S ribosomal subunit. Associates with free 30S ribosomal subunits (but not with 30S subunits that are part of 70S ribosomes or polysomes). Required for efficient processing of 16S rRNA. May interact with the 5'-terminal helix region of 16S rRNA.</text>
</comment>
<dbReference type="PANTHER" id="PTHR33515:SF1">
    <property type="entry name" value="RIBOSOME-BINDING FACTOR A, CHLOROPLASTIC-RELATED"/>
    <property type="match status" value="1"/>
</dbReference>
<name>A0A517PF18_9PLAN</name>
<dbReference type="GO" id="GO:0005829">
    <property type="term" value="C:cytosol"/>
    <property type="evidence" value="ECO:0007669"/>
    <property type="project" value="TreeGrafter"/>
</dbReference>
<dbReference type="Gene3D" id="3.30.300.20">
    <property type="match status" value="1"/>
</dbReference>
<feature type="compositionally biased region" description="Pro residues" evidence="3">
    <location>
        <begin position="166"/>
        <end position="176"/>
    </location>
</feature>
<keyword evidence="5" id="KW-1185">Reference proteome</keyword>
<dbReference type="Proteomes" id="UP000318741">
    <property type="component" value="Chromosome"/>
</dbReference>
<evidence type="ECO:0000256" key="1">
    <source>
        <dbReference type="ARBA" id="ARBA00022517"/>
    </source>
</evidence>
<comment type="similarity">
    <text evidence="2">Belongs to the RbfA family.</text>
</comment>
<dbReference type="GO" id="GO:0030490">
    <property type="term" value="P:maturation of SSU-rRNA"/>
    <property type="evidence" value="ECO:0007669"/>
    <property type="project" value="UniProtKB-UniRule"/>
</dbReference>